<dbReference type="Proteomes" id="UP000053477">
    <property type="component" value="Unassembled WGS sequence"/>
</dbReference>
<dbReference type="Pfam" id="PF18759">
    <property type="entry name" value="Plavaka"/>
    <property type="match status" value="1"/>
</dbReference>
<evidence type="ECO:0000313" key="1">
    <source>
        <dbReference type="EMBL" id="KLO03827.1"/>
    </source>
</evidence>
<dbReference type="InterPro" id="IPR041078">
    <property type="entry name" value="Plavaka"/>
</dbReference>
<gene>
    <name evidence="1" type="ORF">SCHPADRAFT_948276</name>
</gene>
<dbReference type="AlphaFoldDB" id="A0A0H2QXY1"/>
<feature type="non-terminal residue" evidence="1">
    <location>
        <position position="403"/>
    </location>
</feature>
<sequence length="403" mass="45968">MSDTNKFLKLPAMRDRFSFRSAQALHHQIAHLPNPPQWKSCIVKVDGGTTRKPIRFFHRNSKSVFRFLFGNPLYANHQDLKPVRVWEDGIQLFEGPMSGSITWEIQDKIGRGETLGLVILGSDKTHLNNCYGDKKAHCVYMSCGNISKDIRMKESAGCWVKVAEIPVVKFLEKSHQSLLSDRLFHVCMDVLTSGLKECSRCPEKMTDGKGIVRLVRTILLAHISDYPEQLLIACASGSSSPVSMAKTPSFGSPTPYPPRTKHETLHRIKRILRTPGLRASNLPRYKRLSLDLGLNGVHEPFWRDWNFSDPSVFLAPDALHQWHRFFYDHVVSWASEIIGDASLDNRYARLQKHVGYRQFPTGFTHFTQHTCREFRDIQRSFIAIIASHEKISDSALLAFRGLL</sequence>
<accession>A0A0H2QXY1</accession>
<dbReference type="EMBL" id="KQ086975">
    <property type="protein sequence ID" value="KLO03827.1"/>
    <property type="molecule type" value="Genomic_DNA"/>
</dbReference>
<evidence type="ECO:0000313" key="2">
    <source>
        <dbReference type="Proteomes" id="UP000053477"/>
    </source>
</evidence>
<reference evidence="1 2" key="1">
    <citation type="submission" date="2015-04" db="EMBL/GenBank/DDBJ databases">
        <title>Complete genome sequence of Schizopora paradoxa KUC8140, a cosmopolitan wood degrader in East Asia.</title>
        <authorList>
            <consortium name="DOE Joint Genome Institute"/>
            <person name="Min B."/>
            <person name="Park H."/>
            <person name="Jang Y."/>
            <person name="Kim J.-J."/>
            <person name="Kim K.H."/>
            <person name="Pangilinan J."/>
            <person name="Lipzen A."/>
            <person name="Riley R."/>
            <person name="Grigoriev I.V."/>
            <person name="Spatafora J.W."/>
            <person name="Choi I.-G."/>
        </authorList>
    </citation>
    <scope>NUCLEOTIDE SEQUENCE [LARGE SCALE GENOMIC DNA]</scope>
    <source>
        <strain evidence="1 2">KUC8140</strain>
    </source>
</reference>
<name>A0A0H2QXY1_9AGAM</name>
<dbReference type="InParanoid" id="A0A0H2QXY1"/>
<keyword evidence="2" id="KW-1185">Reference proteome</keyword>
<protein>
    <submittedName>
        <fullName evidence="1">Uncharacterized protein</fullName>
    </submittedName>
</protein>
<organism evidence="1 2">
    <name type="scientific">Schizopora paradoxa</name>
    <dbReference type="NCBI Taxonomy" id="27342"/>
    <lineage>
        <taxon>Eukaryota</taxon>
        <taxon>Fungi</taxon>
        <taxon>Dikarya</taxon>
        <taxon>Basidiomycota</taxon>
        <taxon>Agaricomycotina</taxon>
        <taxon>Agaricomycetes</taxon>
        <taxon>Hymenochaetales</taxon>
        <taxon>Schizoporaceae</taxon>
        <taxon>Schizopora</taxon>
    </lineage>
</organism>
<dbReference type="OrthoDB" id="3232986at2759"/>
<proteinExistence type="predicted"/>